<organism evidence="12 13">
    <name type="scientific">Pseudoalteromonas lipolytica</name>
    <dbReference type="NCBI Taxonomy" id="570156"/>
    <lineage>
        <taxon>Bacteria</taxon>
        <taxon>Pseudomonadati</taxon>
        <taxon>Pseudomonadota</taxon>
        <taxon>Gammaproteobacteria</taxon>
        <taxon>Alteromonadales</taxon>
        <taxon>Pseudoalteromonadaceae</taxon>
        <taxon>Pseudoalteromonas</taxon>
    </lineage>
</organism>
<dbReference type="GO" id="GO:0003700">
    <property type="term" value="F:DNA-binding transcription factor activity"/>
    <property type="evidence" value="ECO:0007669"/>
    <property type="project" value="InterPro"/>
</dbReference>
<dbReference type="InterPro" id="IPR011110">
    <property type="entry name" value="Reg_prop"/>
</dbReference>
<reference evidence="12 13" key="1">
    <citation type="submission" date="2015-09" db="EMBL/GenBank/DDBJ databases">
        <title>Draft Genome Sequence of Pseudoalteromonas lipolytica UCD-48B.</title>
        <authorList>
            <person name="Krusor M."/>
            <person name="Coil D.A."/>
            <person name="Lang J.M."/>
            <person name="Eisen J.A."/>
            <person name="Alexiev A."/>
        </authorList>
    </citation>
    <scope>NUCLEOTIDE SEQUENCE [LARGE SCALE GENOMIC DNA]</scope>
    <source>
        <strain evidence="12 13">UCD-48B</strain>
    </source>
</reference>
<dbReference type="PATRIC" id="fig|570156.3.peg.1666"/>
<proteinExistence type="predicted"/>
<keyword evidence="7" id="KW-0472">Membrane</keyword>
<dbReference type="InterPro" id="IPR001789">
    <property type="entry name" value="Sig_transdc_resp-reg_receiver"/>
</dbReference>
<evidence type="ECO:0000256" key="1">
    <source>
        <dbReference type="ARBA" id="ARBA00000085"/>
    </source>
</evidence>
<evidence type="ECO:0000256" key="5">
    <source>
        <dbReference type="ARBA" id="ARBA00023163"/>
    </source>
</evidence>
<keyword evidence="8" id="KW-0732">Signal</keyword>
<dbReference type="Pfam" id="PF07495">
    <property type="entry name" value="Y_Y_Y"/>
    <property type="match status" value="1"/>
</dbReference>
<dbReference type="InterPro" id="IPR009057">
    <property type="entry name" value="Homeodomain-like_sf"/>
</dbReference>
<evidence type="ECO:0000256" key="7">
    <source>
        <dbReference type="SAM" id="Phobius"/>
    </source>
</evidence>
<feature type="transmembrane region" description="Helical" evidence="7">
    <location>
        <begin position="778"/>
        <end position="797"/>
    </location>
</feature>
<evidence type="ECO:0000259" key="11">
    <source>
        <dbReference type="PROSITE" id="PS50110"/>
    </source>
</evidence>
<dbReference type="PROSITE" id="PS50110">
    <property type="entry name" value="RESPONSE_REGULATORY"/>
    <property type="match status" value="1"/>
</dbReference>
<accession>A0A0P7DUH6</accession>
<dbReference type="STRING" id="570156.AOG27_18710"/>
<evidence type="ECO:0000256" key="6">
    <source>
        <dbReference type="PROSITE-ProRule" id="PRU00169"/>
    </source>
</evidence>
<dbReference type="EMBL" id="LJTC01000014">
    <property type="protein sequence ID" value="KPM81364.1"/>
    <property type="molecule type" value="Genomic_DNA"/>
</dbReference>
<dbReference type="SUPFAM" id="SSF52172">
    <property type="entry name" value="CheY-like"/>
    <property type="match status" value="1"/>
</dbReference>
<dbReference type="Gene3D" id="2.130.10.10">
    <property type="entry name" value="YVTN repeat-like/Quinoprotein amine dehydrogenase"/>
    <property type="match status" value="2"/>
</dbReference>
<evidence type="ECO:0000256" key="8">
    <source>
        <dbReference type="SAM" id="SignalP"/>
    </source>
</evidence>
<dbReference type="EC" id="2.7.13.3" evidence="2"/>
<evidence type="ECO:0000313" key="12">
    <source>
        <dbReference type="EMBL" id="KPM81364.1"/>
    </source>
</evidence>
<keyword evidence="4" id="KW-0805">Transcription regulation</keyword>
<feature type="signal peptide" evidence="8">
    <location>
        <begin position="1"/>
        <end position="19"/>
    </location>
</feature>
<dbReference type="InterPro" id="IPR036097">
    <property type="entry name" value="HisK_dim/P_sf"/>
</dbReference>
<evidence type="ECO:0000256" key="4">
    <source>
        <dbReference type="ARBA" id="ARBA00023015"/>
    </source>
</evidence>
<feature type="chain" id="PRO_5006138066" description="histidine kinase" evidence="8">
    <location>
        <begin position="20"/>
        <end position="1329"/>
    </location>
</feature>
<dbReference type="Gene3D" id="1.10.287.130">
    <property type="match status" value="1"/>
</dbReference>
<dbReference type="PRINTS" id="PR00344">
    <property type="entry name" value="BCTRLSENSOR"/>
</dbReference>
<dbReference type="InterPro" id="IPR005467">
    <property type="entry name" value="His_kinase_dom"/>
</dbReference>
<dbReference type="InterPro" id="IPR015943">
    <property type="entry name" value="WD40/YVTN_repeat-like_dom_sf"/>
</dbReference>
<dbReference type="OrthoDB" id="9772100at2"/>
<dbReference type="SUPFAM" id="SSF46689">
    <property type="entry name" value="Homeodomain-like"/>
    <property type="match status" value="1"/>
</dbReference>
<feature type="domain" description="HTH araC/xylS-type" evidence="9">
    <location>
        <begin position="1229"/>
        <end position="1327"/>
    </location>
</feature>
<sequence length="1329" mass="149164">MIRFLIAILVLLFLPSAWSAFHNYDIEDGLSQSVVFDIVQDQQGFMWFSTQAGLNRYDGNKFTVFTASDETNSLANNYIYPLALDSESQLFIGTRNSGVNQLSLHNYQFSEPLLKERRITSLLVAQQHVYIGTYDGSLFRYDKRTQQLERLITDLKKPIYALSKIANILWIGTHGAGLLHYDLINKQQINTIFSGFAEPIDIHASIFAIKQAADGSIWLASQGGGLYKIELSTKTMTQWLTSSDGGVGLSSNEIRDIEFDSQGQVWLATRGGGINVYDPINASFTVLAHDPFDKYSLAHNRVYSIYRDSSDIMWFGTANGISKLDPASLQFSKLKKPAPLSSNDAWALFEDSKQRIWYGSWGGGIDILDQQLNRLERITTESSPYSISSNAIKAIAEDRNGDIWIGSWQQGIDVLHTDGSISHFRAGEGEHGLTENSIYALLVDEKNNVWVGTNGGGLFCFDRQRSKFISFAQPVANTKLIIPTARVTSLYKSSQADLWIGTDGDGAYHYNAATDTLTNYRKGDLALSDNTVRAFLEIDQQMWLATSNGLNIIDLSNQHVHQFNVNQGLPNQVVYALLKDNDDWVWLSTNNGLAKIDPATMSIKNYKARHGLQGNEFNAGAYLKARDGRLMFGGTQGVSVINPADLEINAIGGQLALTSLQFDDEDVVNEGVNRLGSLYQIEKSRSVTIPAGIKRVHFQISYLHYSEPQTNLYSYQLAGFEQQWRKATGPFLSVDYTNLPAGKYQLKVNASSESGANVLTPLLLNITVLAPWWQTSEFYLLAAMLILAMVWLFTVLWTRRIRKQKYYLEQIVSERTDEIAEQKTLIEQQAEALSDSLENKVRFFTHASHELRTPLSLLIAPLQKLIADERITEKREQLNLVLRNSRRLENLVDKLLTLTRYDERHEEIIKVVSLSAIAREVAGQFAVLGEKPIDFKVDIEEAVFIESTREGVITILTNLLSNAFKYTQQGQVGLTVSVSGELANIEVTDTGKGIADAEKGKVFDTFYRVSSHANVEGSGVGLAIVKRLVDKYKGTLVLASRLGEGASFKLSFQATQFAAHASAASISLKSNEVQNKASVLIIEDNDELRHYLKSELQHRYQVLLAQDGQVGLQIALSQVPDLIITDLMMPKVDGFTVLDSLHNSPVTCHIPVIILTAKGDYETRVSSLQQHALDVITKPFDREELFLKIENWLGWVAQYAQQSKSEKSPHKAQQKTAFSLDPRDKKLLEKLAEYVAEHFHQQGFSMLECAKHLALSERQFQRKLKVLLNITPSEYLREYRLQRAAELLQQGRQVSLVIDDVGFSSRSYFSKFFKEKYGVTAKEYQCQKP</sequence>
<dbReference type="Pfam" id="PF00072">
    <property type="entry name" value="Response_reg"/>
    <property type="match status" value="1"/>
</dbReference>
<dbReference type="Pfam" id="PF02518">
    <property type="entry name" value="HATPase_c"/>
    <property type="match status" value="1"/>
</dbReference>
<protein>
    <recommendedName>
        <fullName evidence="2">histidine kinase</fullName>
        <ecNumber evidence="2">2.7.13.3</ecNumber>
    </recommendedName>
</protein>
<dbReference type="InterPro" id="IPR013783">
    <property type="entry name" value="Ig-like_fold"/>
</dbReference>
<dbReference type="InterPro" id="IPR011006">
    <property type="entry name" value="CheY-like_superfamily"/>
</dbReference>
<dbReference type="Pfam" id="PF00512">
    <property type="entry name" value="HisKA"/>
    <property type="match status" value="1"/>
</dbReference>
<dbReference type="InterPro" id="IPR003661">
    <property type="entry name" value="HisK_dim/P_dom"/>
</dbReference>
<dbReference type="RefSeq" id="WP_054554510.1">
    <property type="nucleotide sequence ID" value="NZ_LJTC01000014.1"/>
</dbReference>
<dbReference type="SMART" id="SM00387">
    <property type="entry name" value="HATPase_c"/>
    <property type="match status" value="1"/>
</dbReference>
<dbReference type="Gene3D" id="3.30.565.10">
    <property type="entry name" value="Histidine kinase-like ATPase, C-terminal domain"/>
    <property type="match status" value="1"/>
</dbReference>
<dbReference type="SMART" id="SM00388">
    <property type="entry name" value="HisKA"/>
    <property type="match status" value="1"/>
</dbReference>
<feature type="modified residue" description="4-aspartylphosphate" evidence="6">
    <location>
        <position position="1126"/>
    </location>
</feature>
<dbReference type="CDD" id="cd00082">
    <property type="entry name" value="HisKA"/>
    <property type="match status" value="1"/>
</dbReference>
<dbReference type="Gene3D" id="1.10.10.60">
    <property type="entry name" value="Homeodomain-like"/>
    <property type="match status" value="1"/>
</dbReference>
<dbReference type="SMART" id="SM00342">
    <property type="entry name" value="HTH_ARAC"/>
    <property type="match status" value="1"/>
</dbReference>
<dbReference type="Pfam" id="PF07494">
    <property type="entry name" value="Reg_prop"/>
    <property type="match status" value="6"/>
</dbReference>
<dbReference type="GO" id="GO:0000155">
    <property type="term" value="F:phosphorelay sensor kinase activity"/>
    <property type="evidence" value="ECO:0007669"/>
    <property type="project" value="InterPro"/>
</dbReference>
<dbReference type="SMART" id="SM00448">
    <property type="entry name" value="REC"/>
    <property type="match status" value="1"/>
</dbReference>
<dbReference type="InterPro" id="IPR036890">
    <property type="entry name" value="HATPase_C_sf"/>
</dbReference>
<dbReference type="SUPFAM" id="SSF47384">
    <property type="entry name" value="Homodimeric domain of signal transducing histidine kinase"/>
    <property type="match status" value="1"/>
</dbReference>
<keyword evidence="5" id="KW-0804">Transcription</keyword>
<evidence type="ECO:0000259" key="9">
    <source>
        <dbReference type="PROSITE" id="PS01124"/>
    </source>
</evidence>
<comment type="catalytic activity">
    <reaction evidence="1">
        <text>ATP + protein L-histidine = ADP + protein N-phospho-L-histidine.</text>
        <dbReference type="EC" id="2.7.13.3"/>
    </reaction>
</comment>
<feature type="domain" description="Histidine kinase" evidence="10">
    <location>
        <begin position="846"/>
        <end position="1056"/>
    </location>
</feature>
<dbReference type="Pfam" id="PF12833">
    <property type="entry name" value="HTH_18"/>
    <property type="match status" value="1"/>
</dbReference>
<evidence type="ECO:0000313" key="13">
    <source>
        <dbReference type="Proteomes" id="UP000050378"/>
    </source>
</evidence>
<gene>
    <name evidence="12" type="ORF">AOG27_18710</name>
</gene>
<dbReference type="GO" id="GO:0043565">
    <property type="term" value="F:sequence-specific DNA binding"/>
    <property type="evidence" value="ECO:0007669"/>
    <property type="project" value="InterPro"/>
</dbReference>
<feature type="domain" description="Response regulatory" evidence="11">
    <location>
        <begin position="1078"/>
        <end position="1193"/>
    </location>
</feature>
<keyword evidence="3 6" id="KW-0597">Phosphoprotein</keyword>
<dbReference type="InterPro" id="IPR004358">
    <property type="entry name" value="Sig_transdc_His_kin-like_C"/>
</dbReference>
<evidence type="ECO:0000256" key="3">
    <source>
        <dbReference type="ARBA" id="ARBA00022553"/>
    </source>
</evidence>
<dbReference type="PROSITE" id="PS01124">
    <property type="entry name" value="HTH_ARAC_FAMILY_2"/>
    <property type="match status" value="1"/>
</dbReference>
<dbReference type="Gene3D" id="3.40.50.2300">
    <property type="match status" value="1"/>
</dbReference>
<keyword evidence="7" id="KW-0812">Transmembrane</keyword>
<dbReference type="PROSITE" id="PS50109">
    <property type="entry name" value="HIS_KIN"/>
    <property type="match status" value="1"/>
</dbReference>
<keyword evidence="7" id="KW-1133">Transmembrane helix</keyword>
<dbReference type="Proteomes" id="UP000050378">
    <property type="component" value="Unassembled WGS sequence"/>
</dbReference>
<dbReference type="SUPFAM" id="SSF63829">
    <property type="entry name" value="Calcium-dependent phosphotriesterase"/>
    <property type="match status" value="3"/>
</dbReference>
<comment type="caution">
    <text evidence="12">The sequence shown here is derived from an EMBL/GenBank/DDBJ whole genome shotgun (WGS) entry which is preliminary data.</text>
</comment>
<dbReference type="InterPro" id="IPR018060">
    <property type="entry name" value="HTH_AraC"/>
</dbReference>
<dbReference type="PANTHER" id="PTHR43547">
    <property type="entry name" value="TWO-COMPONENT HISTIDINE KINASE"/>
    <property type="match status" value="1"/>
</dbReference>
<name>A0A0P7DUH6_9GAMM</name>
<dbReference type="PANTHER" id="PTHR43547:SF2">
    <property type="entry name" value="HYBRID SIGNAL TRANSDUCTION HISTIDINE KINASE C"/>
    <property type="match status" value="1"/>
</dbReference>
<evidence type="ECO:0000259" key="10">
    <source>
        <dbReference type="PROSITE" id="PS50109"/>
    </source>
</evidence>
<dbReference type="InterPro" id="IPR011123">
    <property type="entry name" value="Y_Y_Y"/>
</dbReference>
<evidence type="ECO:0000256" key="2">
    <source>
        <dbReference type="ARBA" id="ARBA00012438"/>
    </source>
</evidence>
<dbReference type="Gene3D" id="2.60.40.10">
    <property type="entry name" value="Immunoglobulins"/>
    <property type="match status" value="1"/>
</dbReference>
<dbReference type="InterPro" id="IPR003594">
    <property type="entry name" value="HATPase_dom"/>
</dbReference>
<dbReference type="SUPFAM" id="SSF55874">
    <property type="entry name" value="ATPase domain of HSP90 chaperone/DNA topoisomerase II/histidine kinase"/>
    <property type="match status" value="1"/>
</dbReference>